<keyword evidence="4 6" id="KW-1133">Transmembrane helix</keyword>
<comment type="subcellular location">
    <subcellularLocation>
        <location evidence="1">Membrane</location>
        <topology evidence="1">Multi-pass membrane protein</topology>
    </subcellularLocation>
</comment>
<gene>
    <name evidence="7" type="ordered locus">Desaci_3955</name>
</gene>
<keyword evidence="8" id="KW-1185">Reference proteome</keyword>
<keyword evidence="3 6" id="KW-0812">Transmembrane</keyword>
<evidence type="ECO:0000313" key="7">
    <source>
        <dbReference type="EMBL" id="AFM42825.1"/>
    </source>
</evidence>
<feature type="transmembrane region" description="Helical" evidence="6">
    <location>
        <begin position="6"/>
        <end position="26"/>
    </location>
</feature>
<accession>I4DAK1</accession>
<organism evidence="7 8">
    <name type="scientific">Desulfosporosinus acidiphilus (strain DSM 22704 / JCM 16185 / SJ4)</name>
    <dbReference type="NCBI Taxonomy" id="646529"/>
    <lineage>
        <taxon>Bacteria</taxon>
        <taxon>Bacillati</taxon>
        <taxon>Bacillota</taxon>
        <taxon>Clostridia</taxon>
        <taxon>Eubacteriales</taxon>
        <taxon>Desulfitobacteriaceae</taxon>
        <taxon>Desulfosporosinus</taxon>
    </lineage>
</organism>
<dbReference type="Pfam" id="PF03239">
    <property type="entry name" value="FTR1"/>
    <property type="match status" value="1"/>
</dbReference>
<evidence type="ECO:0000256" key="5">
    <source>
        <dbReference type="ARBA" id="ARBA00023136"/>
    </source>
</evidence>
<comment type="similarity">
    <text evidence="2">Belongs to the oxidase-dependent Fe transporter (OFeT) (TC 9.A.10.1) family.</text>
</comment>
<feature type="transmembrane region" description="Helical" evidence="6">
    <location>
        <begin position="147"/>
        <end position="167"/>
    </location>
</feature>
<dbReference type="OrthoDB" id="8215804at2"/>
<proteinExistence type="inferred from homology"/>
<dbReference type="InterPro" id="IPR004923">
    <property type="entry name" value="FTR1/Fip1/EfeU"/>
</dbReference>
<dbReference type="EMBL" id="CP003639">
    <property type="protein sequence ID" value="AFM42825.1"/>
    <property type="molecule type" value="Genomic_DNA"/>
</dbReference>
<dbReference type="eggNOG" id="COG0672">
    <property type="taxonomic scope" value="Bacteria"/>
</dbReference>
<dbReference type="AlphaFoldDB" id="I4DAK1"/>
<feature type="transmembrane region" description="Helical" evidence="6">
    <location>
        <begin position="108"/>
        <end position="127"/>
    </location>
</feature>
<evidence type="ECO:0000256" key="4">
    <source>
        <dbReference type="ARBA" id="ARBA00022989"/>
    </source>
</evidence>
<feature type="transmembrane region" description="Helical" evidence="6">
    <location>
        <begin position="179"/>
        <end position="199"/>
    </location>
</feature>
<dbReference type="Proteomes" id="UP000002892">
    <property type="component" value="Chromosome"/>
</dbReference>
<dbReference type="RefSeq" id="WP_014828812.1">
    <property type="nucleotide sequence ID" value="NC_018068.1"/>
</dbReference>
<dbReference type="HOGENOM" id="CLU_077905_0_1_9"/>
<dbReference type="GO" id="GO:0033573">
    <property type="term" value="C:high-affinity iron permease complex"/>
    <property type="evidence" value="ECO:0007669"/>
    <property type="project" value="InterPro"/>
</dbReference>
<evidence type="ECO:0000313" key="8">
    <source>
        <dbReference type="Proteomes" id="UP000002892"/>
    </source>
</evidence>
<evidence type="ECO:0000256" key="1">
    <source>
        <dbReference type="ARBA" id="ARBA00004141"/>
    </source>
</evidence>
<dbReference type="STRING" id="646529.Desaci_3955"/>
<feature type="transmembrane region" description="Helical" evidence="6">
    <location>
        <begin position="67"/>
        <end position="87"/>
    </location>
</feature>
<dbReference type="PANTHER" id="PTHR31632:SF2">
    <property type="entry name" value="PLASMA MEMBRANE IRON PERMEASE"/>
    <property type="match status" value="1"/>
</dbReference>
<protein>
    <submittedName>
        <fullName evidence="7">High-affinity Fe2+/Pb2+ permease</fullName>
    </submittedName>
</protein>
<evidence type="ECO:0000256" key="6">
    <source>
        <dbReference type="SAM" id="Phobius"/>
    </source>
</evidence>
<dbReference type="GO" id="GO:0015093">
    <property type="term" value="F:ferrous iron transmembrane transporter activity"/>
    <property type="evidence" value="ECO:0007669"/>
    <property type="project" value="TreeGrafter"/>
</dbReference>
<name>I4DAK1_DESAJ</name>
<evidence type="ECO:0000256" key="3">
    <source>
        <dbReference type="ARBA" id="ARBA00022692"/>
    </source>
</evidence>
<dbReference type="KEGG" id="dai:Desaci_3955"/>
<feature type="transmembrane region" description="Helical" evidence="6">
    <location>
        <begin position="38"/>
        <end position="61"/>
    </location>
</feature>
<evidence type="ECO:0000256" key="2">
    <source>
        <dbReference type="ARBA" id="ARBA00008333"/>
    </source>
</evidence>
<feature type="transmembrane region" description="Helical" evidence="6">
    <location>
        <begin position="244"/>
        <end position="262"/>
    </location>
</feature>
<reference evidence="7 8" key="1">
    <citation type="journal article" date="2012" name="J. Bacteriol.">
        <title>Complete genome sequences of Desulfosporosinus orientis DSM765T, Desulfosporosinus youngiae DSM17734T, Desulfosporosinus meridiei DSM13257T, and Desulfosporosinus acidiphilus DSM22704T.</title>
        <authorList>
            <person name="Pester M."/>
            <person name="Brambilla E."/>
            <person name="Alazard D."/>
            <person name="Rattei T."/>
            <person name="Weinmaier T."/>
            <person name="Han J."/>
            <person name="Lucas S."/>
            <person name="Lapidus A."/>
            <person name="Cheng J.F."/>
            <person name="Goodwin L."/>
            <person name="Pitluck S."/>
            <person name="Peters L."/>
            <person name="Ovchinnikova G."/>
            <person name="Teshima H."/>
            <person name="Detter J.C."/>
            <person name="Han C.S."/>
            <person name="Tapia R."/>
            <person name="Land M.L."/>
            <person name="Hauser L."/>
            <person name="Kyrpides N.C."/>
            <person name="Ivanova N.N."/>
            <person name="Pagani I."/>
            <person name="Huntmann M."/>
            <person name="Wei C.L."/>
            <person name="Davenport K.W."/>
            <person name="Daligault H."/>
            <person name="Chain P.S."/>
            <person name="Chen A."/>
            <person name="Mavromatis K."/>
            <person name="Markowitz V."/>
            <person name="Szeto E."/>
            <person name="Mikhailova N."/>
            <person name="Pati A."/>
            <person name="Wagner M."/>
            <person name="Woyke T."/>
            <person name="Ollivier B."/>
            <person name="Klenk H.P."/>
            <person name="Spring S."/>
            <person name="Loy A."/>
        </authorList>
    </citation>
    <scope>NUCLEOTIDE SEQUENCE [LARGE SCALE GENOMIC DNA]</scope>
    <source>
        <strain evidence="8">DSM 22704 / JCM 16185 / SJ4</strain>
    </source>
</reference>
<sequence length="270" mass="29161">MFNVFIICLREGAEIAIVLAIILAYLKQLGQMKETGKVWLGAGTAVLISIIVAVGIFFVLGTTEVEGFQAVLEGTLKIVAVIMLTWMTIWMKRQGGDIGGELKRQIQAALSHGSVWTLASLAFVSVIREGIETVLFVVGSAQETSAFATVSGSVLGFGVAAILGYILYRGTHRLPLKSFFTAMSVLLIVMAAGLLSGGIHEFQELHMIPLGIEQVWSSKGLLDQESTIGSLLKAIFGYSDSPNLIQVLAYITYLTGALYAYFKPEKLHNN</sequence>
<keyword evidence="5 6" id="KW-0472">Membrane</keyword>
<dbReference type="PANTHER" id="PTHR31632">
    <property type="entry name" value="IRON TRANSPORTER FTH1"/>
    <property type="match status" value="1"/>
</dbReference>